<accession>A0ABN7RX11</accession>
<keyword evidence="4" id="KW-1185">Reference proteome</keyword>
<evidence type="ECO:0000313" key="4">
    <source>
        <dbReference type="Proteomes" id="UP001158576"/>
    </source>
</evidence>
<protein>
    <recommendedName>
        <fullName evidence="2">RNA transcription, translation and transport factor protein</fullName>
    </recommendedName>
</protein>
<gene>
    <name evidence="3" type="ORF">OKIOD_LOCUS3125</name>
</gene>
<evidence type="ECO:0000313" key="3">
    <source>
        <dbReference type="EMBL" id="CAG5087538.1"/>
    </source>
</evidence>
<name>A0ABN7RX11_OIKDI</name>
<reference evidence="3 4" key="1">
    <citation type="submission" date="2021-04" db="EMBL/GenBank/DDBJ databases">
        <authorList>
            <person name="Bliznina A."/>
        </authorList>
    </citation>
    <scope>NUCLEOTIDE SEQUENCE [LARGE SCALE GENOMIC DNA]</scope>
</reference>
<dbReference type="PANTHER" id="PTHR15924">
    <property type="entry name" value="CLE"/>
    <property type="match status" value="1"/>
</dbReference>
<dbReference type="Proteomes" id="UP001158576">
    <property type="component" value="Chromosome PAR"/>
</dbReference>
<sequence>MFRRKLYALGHPNPEGNYQEESKQKSLVIWLEGQFINAYKPEDRACLKEVNSADWENDFKNYLNHVECPFTDNLKYQIEWLLGKAIQAKYQEDQSYATYKPDQQRKTAVPHEFREGLAQMAKKLQVQVYQDDLVVSLEACRLVVEAVVTSRENDLEKLRGRMLPKDKIPLGFDLGDKALNEAALVLRLLHIEQLRKLQTDANRALVKIQQLTANPITDTNLGQVGRG</sequence>
<dbReference type="Pfam" id="PF10036">
    <property type="entry name" value="RLL"/>
    <property type="match status" value="1"/>
</dbReference>
<dbReference type="InterPro" id="IPR019265">
    <property type="entry name" value="RTRAF"/>
</dbReference>
<organism evidence="3 4">
    <name type="scientific">Oikopleura dioica</name>
    <name type="common">Tunicate</name>
    <dbReference type="NCBI Taxonomy" id="34765"/>
    <lineage>
        <taxon>Eukaryota</taxon>
        <taxon>Metazoa</taxon>
        <taxon>Chordata</taxon>
        <taxon>Tunicata</taxon>
        <taxon>Appendicularia</taxon>
        <taxon>Copelata</taxon>
        <taxon>Oikopleuridae</taxon>
        <taxon>Oikopleura</taxon>
    </lineage>
</organism>
<evidence type="ECO:0000256" key="1">
    <source>
        <dbReference type="ARBA" id="ARBA00008602"/>
    </source>
</evidence>
<dbReference type="EMBL" id="OU015568">
    <property type="protein sequence ID" value="CAG5087538.1"/>
    <property type="molecule type" value="Genomic_DNA"/>
</dbReference>
<comment type="similarity">
    <text evidence="1">Belongs to the RTRAF family.</text>
</comment>
<proteinExistence type="inferred from homology"/>
<evidence type="ECO:0000256" key="2">
    <source>
        <dbReference type="ARBA" id="ARBA00015365"/>
    </source>
</evidence>